<reference evidence="2" key="1">
    <citation type="journal article" date="2009" name="PLoS Genet.">
        <title>Sequencing, mapping, and analysis of 27,455 maize full-length cDNAs.</title>
        <authorList>
            <person name="Soderlund C."/>
            <person name="Descour A."/>
            <person name="Kudrna D."/>
            <person name="Bomhoff M."/>
            <person name="Boyd L."/>
            <person name="Currie J."/>
            <person name="Angelova A."/>
            <person name="Collura K."/>
            <person name="Wissotski M."/>
            <person name="Ashley E."/>
            <person name="Morrow D."/>
            <person name="Fernandes J."/>
            <person name="Walbot V."/>
            <person name="Yu Y."/>
        </authorList>
    </citation>
    <scope>NUCLEOTIDE SEQUENCE</scope>
    <source>
        <strain evidence="2">B73</strain>
    </source>
</reference>
<organism evidence="2">
    <name type="scientific">Zea mays</name>
    <name type="common">Maize</name>
    <dbReference type="NCBI Taxonomy" id="4577"/>
    <lineage>
        <taxon>Eukaryota</taxon>
        <taxon>Viridiplantae</taxon>
        <taxon>Streptophyta</taxon>
        <taxon>Embryophyta</taxon>
        <taxon>Tracheophyta</taxon>
        <taxon>Spermatophyta</taxon>
        <taxon>Magnoliopsida</taxon>
        <taxon>Liliopsida</taxon>
        <taxon>Poales</taxon>
        <taxon>Poaceae</taxon>
        <taxon>PACMAD clade</taxon>
        <taxon>Panicoideae</taxon>
        <taxon>Andropogonodae</taxon>
        <taxon>Andropogoneae</taxon>
        <taxon>Tripsacinae</taxon>
        <taxon>Zea</taxon>
    </lineage>
</organism>
<evidence type="ECO:0000313" key="2">
    <source>
        <dbReference type="EMBL" id="ACR37239.1"/>
    </source>
</evidence>
<evidence type="ECO:0000256" key="1">
    <source>
        <dbReference type="SAM" id="MobiDB-lite"/>
    </source>
</evidence>
<sequence length="91" mass="10424">MKRRQARMGGDRRPACARRRPTRLRSRGRTSRLMLSLTRSPRRRISSPLLGCHLLKIAYQVSTAPYLPMDRLAVGKPTLCGGLYLHCQKIH</sequence>
<dbReference type="AlphaFoldDB" id="C4J7T9"/>
<proteinExistence type="evidence at transcript level"/>
<feature type="region of interest" description="Disordered" evidence="1">
    <location>
        <begin position="1"/>
        <end position="28"/>
    </location>
</feature>
<reference evidence="2" key="2">
    <citation type="submission" date="2012-06" db="EMBL/GenBank/DDBJ databases">
        <authorList>
            <person name="Yu Y."/>
            <person name="Currie J."/>
            <person name="Lomeli R."/>
            <person name="Angelova A."/>
            <person name="Collura K."/>
            <person name="Wissotski M."/>
            <person name="Campos D."/>
            <person name="Kudrna D."/>
            <person name="Golser W."/>
            <person name="Ashely E."/>
            <person name="Descour A."/>
            <person name="Fernandes J."/>
            <person name="Soderlund C."/>
            <person name="Walbot V."/>
        </authorList>
    </citation>
    <scope>NUCLEOTIDE SEQUENCE</scope>
    <source>
        <strain evidence="2">B73</strain>
    </source>
</reference>
<accession>C4J7T9</accession>
<protein>
    <submittedName>
        <fullName evidence="2">Uncharacterized protein</fullName>
    </submittedName>
</protein>
<name>C4J7T9_MAIZE</name>
<feature type="compositionally biased region" description="Basic residues" evidence="1">
    <location>
        <begin position="15"/>
        <end position="28"/>
    </location>
</feature>
<dbReference type="EMBL" id="BT086886">
    <property type="protein sequence ID" value="ACR37239.1"/>
    <property type="molecule type" value="mRNA"/>
</dbReference>